<reference evidence="8 9" key="1">
    <citation type="submission" date="2020-04" db="EMBL/GenBank/DDBJ databases">
        <title>Plant Genome Project.</title>
        <authorList>
            <person name="Zhang R.-G."/>
        </authorList>
    </citation>
    <scope>NUCLEOTIDE SEQUENCE [LARGE SCALE GENOMIC DNA]</scope>
    <source>
        <strain evidence="8">YNK0</strain>
        <tissue evidence="8">Leaf</tissue>
    </source>
</reference>
<evidence type="ECO:0000256" key="3">
    <source>
        <dbReference type="ARBA" id="ARBA00023125"/>
    </source>
</evidence>
<dbReference type="GO" id="GO:0005634">
    <property type="term" value="C:nucleus"/>
    <property type="evidence" value="ECO:0007669"/>
    <property type="project" value="UniProtKB-SubCell"/>
</dbReference>
<dbReference type="EMBL" id="JABCRI010000004">
    <property type="protein sequence ID" value="KAF8408492.1"/>
    <property type="molecule type" value="Genomic_DNA"/>
</dbReference>
<protein>
    <recommendedName>
        <fullName evidence="7">TF-B3 domain-containing protein</fullName>
    </recommendedName>
</protein>
<evidence type="ECO:0000313" key="8">
    <source>
        <dbReference type="EMBL" id="KAF8408492.1"/>
    </source>
</evidence>
<evidence type="ECO:0000256" key="1">
    <source>
        <dbReference type="ARBA" id="ARBA00004123"/>
    </source>
</evidence>
<dbReference type="FunFam" id="2.40.330.10:FF:000003">
    <property type="entry name" value="B3 domain-containing transcription factor FUS3"/>
    <property type="match status" value="1"/>
</dbReference>
<accession>A0A834ZLE5</accession>
<evidence type="ECO:0000313" key="9">
    <source>
        <dbReference type="Proteomes" id="UP000655225"/>
    </source>
</evidence>
<evidence type="ECO:0000256" key="6">
    <source>
        <dbReference type="SAM" id="MobiDB-lite"/>
    </source>
</evidence>
<dbReference type="OrthoDB" id="757982at2759"/>
<comment type="caution">
    <text evidence="8">The sequence shown here is derived from an EMBL/GenBank/DDBJ whole genome shotgun (WGS) entry which is preliminary data.</text>
</comment>
<feature type="domain" description="TF-B3" evidence="7">
    <location>
        <begin position="149"/>
        <end position="251"/>
    </location>
</feature>
<organism evidence="8 9">
    <name type="scientific">Tetracentron sinense</name>
    <name type="common">Spur-leaf</name>
    <dbReference type="NCBI Taxonomy" id="13715"/>
    <lineage>
        <taxon>Eukaryota</taxon>
        <taxon>Viridiplantae</taxon>
        <taxon>Streptophyta</taxon>
        <taxon>Embryophyta</taxon>
        <taxon>Tracheophyta</taxon>
        <taxon>Spermatophyta</taxon>
        <taxon>Magnoliopsida</taxon>
        <taxon>Trochodendrales</taxon>
        <taxon>Trochodendraceae</taxon>
        <taxon>Tetracentron</taxon>
    </lineage>
</organism>
<dbReference type="SUPFAM" id="SSF101936">
    <property type="entry name" value="DNA-binding pseudobarrel domain"/>
    <property type="match status" value="1"/>
</dbReference>
<dbReference type="CDD" id="cd10017">
    <property type="entry name" value="B3_DNA"/>
    <property type="match status" value="1"/>
</dbReference>
<evidence type="ECO:0000259" key="7">
    <source>
        <dbReference type="PROSITE" id="PS50863"/>
    </source>
</evidence>
<dbReference type="AlphaFoldDB" id="A0A834ZLE5"/>
<sequence>MAAVTGKPNAVTMQGDRTDDESDWKETSRELVPATSFGVNRRKRMARQRRASISSLFFASSSSHVQPLPVQDHSALSATVTAAMRMLTYGVATDAVNDYVRIGESTSIESLRRFVRAVVEVFALDAVDLDATEALERVEIDARRLRFLLQKELRNSDVGSLGRIVLPKRAAEVHLPVLSAKEGIFISMADIDGMRVWSFKYRFWPNNNSRMYVLENTGEFVRTHGLQLGDFIMLYRDDQNQKYVIRARKATDQDIYSVPDSEVNKSSYLHISFPTMDDTGMSFLFDNAFSDDSPMEFSGGFMEDYPKLEPMLSFGSVENLSLDDFL</sequence>
<dbReference type="SMART" id="SM01019">
    <property type="entry name" value="B3"/>
    <property type="match status" value="1"/>
</dbReference>
<evidence type="ECO:0000256" key="5">
    <source>
        <dbReference type="ARBA" id="ARBA00023242"/>
    </source>
</evidence>
<dbReference type="GO" id="GO:0003700">
    <property type="term" value="F:DNA-binding transcription factor activity"/>
    <property type="evidence" value="ECO:0007669"/>
    <property type="project" value="InterPro"/>
</dbReference>
<dbReference type="InterPro" id="IPR044800">
    <property type="entry name" value="LEC2-like"/>
</dbReference>
<evidence type="ECO:0000256" key="4">
    <source>
        <dbReference type="ARBA" id="ARBA00023163"/>
    </source>
</evidence>
<dbReference type="InterPro" id="IPR015300">
    <property type="entry name" value="DNA-bd_pseudobarrel_sf"/>
</dbReference>
<keyword evidence="3" id="KW-0238">DNA-binding</keyword>
<proteinExistence type="predicted"/>
<dbReference type="PANTHER" id="PTHR31140:SF73">
    <property type="entry name" value="B3 DOMAIN-CONTAINING TRANSCRIPTION FACTOR FUS3"/>
    <property type="match status" value="1"/>
</dbReference>
<dbReference type="PANTHER" id="PTHR31140">
    <property type="entry name" value="B3 DOMAIN-CONTAINING TRANSCRIPTION FACTOR ABI3"/>
    <property type="match status" value="1"/>
</dbReference>
<comment type="subcellular location">
    <subcellularLocation>
        <location evidence="1">Nucleus</location>
    </subcellularLocation>
</comment>
<keyword evidence="5" id="KW-0539">Nucleus</keyword>
<dbReference type="Proteomes" id="UP000655225">
    <property type="component" value="Unassembled WGS sequence"/>
</dbReference>
<keyword evidence="2" id="KW-0805">Transcription regulation</keyword>
<feature type="region of interest" description="Disordered" evidence="6">
    <location>
        <begin position="1"/>
        <end position="28"/>
    </location>
</feature>
<dbReference type="PROSITE" id="PS50863">
    <property type="entry name" value="B3"/>
    <property type="match status" value="1"/>
</dbReference>
<dbReference type="GO" id="GO:0003677">
    <property type="term" value="F:DNA binding"/>
    <property type="evidence" value="ECO:0007669"/>
    <property type="project" value="UniProtKB-KW"/>
</dbReference>
<keyword evidence="4" id="KW-0804">Transcription</keyword>
<name>A0A834ZLE5_TETSI</name>
<dbReference type="Pfam" id="PF02362">
    <property type="entry name" value="B3"/>
    <property type="match status" value="1"/>
</dbReference>
<evidence type="ECO:0000256" key="2">
    <source>
        <dbReference type="ARBA" id="ARBA00023015"/>
    </source>
</evidence>
<gene>
    <name evidence="8" type="ORF">HHK36_007647</name>
</gene>
<dbReference type="Gene3D" id="2.40.330.10">
    <property type="entry name" value="DNA-binding pseudobarrel domain"/>
    <property type="match status" value="1"/>
</dbReference>
<keyword evidence="9" id="KW-1185">Reference proteome</keyword>
<dbReference type="InterPro" id="IPR003340">
    <property type="entry name" value="B3_DNA-bd"/>
</dbReference>